<dbReference type="GO" id="GO:0000981">
    <property type="term" value="F:DNA-binding transcription factor activity, RNA polymerase II-specific"/>
    <property type="evidence" value="ECO:0007669"/>
    <property type="project" value="TreeGrafter"/>
</dbReference>
<evidence type="ECO:0000313" key="10">
    <source>
        <dbReference type="Proteomes" id="UP000694421"/>
    </source>
</evidence>
<dbReference type="GO" id="GO:0046983">
    <property type="term" value="F:protein dimerization activity"/>
    <property type="evidence" value="ECO:0007669"/>
    <property type="project" value="InterPro"/>
</dbReference>
<accession>A0A8D0CC53</accession>
<dbReference type="CDD" id="cd00130">
    <property type="entry name" value="PAS"/>
    <property type="match status" value="2"/>
</dbReference>
<dbReference type="Pfam" id="PF14598">
    <property type="entry name" value="PAS_11"/>
    <property type="match status" value="1"/>
</dbReference>
<dbReference type="SUPFAM" id="SSF55785">
    <property type="entry name" value="PYP-like sensor domain (PAS domain)"/>
    <property type="match status" value="2"/>
</dbReference>
<evidence type="ECO:0000256" key="1">
    <source>
        <dbReference type="ARBA" id="ARBA00004123"/>
    </source>
</evidence>
<keyword evidence="2" id="KW-0805">Transcription regulation</keyword>
<proteinExistence type="predicted"/>
<dbReference type="GeneTree" id="ENSGT00530000064165"/>
<protein>
    <submittedName>
        <fullName evidence="9">Uncharacterized protein</fullName>
    </submittedName>
</protein>
<evidence type="ECO:0000256" key="2">
    <source>
        <dbReference type="ARBA" id="ARBA00023015"/>
    </source>
</evidence>
<dbReference type="OMA" id="PRHYARE"/>
<feature type="domain" description="BHLH" evidence="8">
    <location>
        <begin position="35"/>
        <end position="88"/>
    </location>
</feature>
<dbReference type="Gene3D" id="3.30.450.20">
    <property type="entry name" value="PAS domain"/>
    <property type="match status" value="2"/>
</dbReference>
<keyword evidence="4" id="KW-0804">Transcription</keyword>
<dbReference type="Proteomes" id="UP000694421">
    <property type="component" value="Unplaced"/>
</dbReference>
<feature type="region of interest" description="Disordered" evidence="6">
    <location>
        <begin position="477"/>
        <end position="520"/>
    </location>
</feature>
<comment type="subcellular location">
    <subcellularLocation>
        <location evidence="1">Nucleus</location>
    </subcellularLocation>
</comment>
<evidence type="ECO:0000259" key="7">
    <source>
        <dbReference type="PROSITE" id="PS50112"/>
    </source>
</evidence>
<reference evidence="9" key="2">
    <citation type="submission" date="2025-09" db="UniProtKB">
        <authorList>
            <consortium name="Ensembl"/>
        </authorList>
    </citation>
    <scope>IDENTIFICATION</scope>
</reference>
<reference evidence="9" key="1">
    <citation type="submission" date="2025-08" db="UniProtKB">
        <authorList>
            <consortium name="Ensembl"/>
        </authorList>
    </citation>
    <scope>IDENTIFICATION</scope>
</reference>
<dbReference type="PROSITE" id="PS50112">
    <property type="entry name" value="PAS"/>
    <property type="match status" value="1"/>
</dbReference>
<dbReference type="GO" id="GO:0005634">
    <property type="term" value="C:nucleus"/>
    <property type="evidence" value="ECO:0007669"/>
    <property type="project" value="UniProtKB-SubCell"/>
</dbReference>
<dbReference type="SMART" id="SM00091">
    <property type="entry name" value="PAS"/>
    <property type="match status" value="2"/>
</dbReference>
<evidence type="ECO:0000256" key="5">
    <source>
        <dbReference type="ARBA" id="ARBA00023242"/>
    </source>
</evidence>
<evidence type="ECO:0000259" key="8">
    <source>
        <dbReference type="PROSITE" id="PS50888"/>
    </source>
</evidence>
<dbReference type="PANTHER" id="PTHR23043:SF37">
    <property type="entry name" value="NPAS4 PROTEIN"/>
    <property type="match status" value="1"/>
</dbReference>
<organism evidence="9 10">
    <name type="scientific">Salvator merianae</name>
    <name type="common">Argentine black and white tegu</name>
    <name type="synonym">Tupinambis merianae</name>
    <dbReference type="NCBI Taxonomy" id="96440"/>
    <lineage>
        <taxon>Eukaryota</taxon>
        <taxon>Metazoa</taxon>
        <taxon>Chordata</taxon>
        <taxon>Craniata</taxon>
        <taxon>Vertebrata</taxon>
        <taxon>Euteleostomi</taxon>
        <taxon>Lepidosauria</taxon>
        <taxon>Squamata</taxon>
        <taxon>Bifurcata</taxon>
        <taxon>Unidentata</taxon>
        <taxon>Episquamata</taxon>
        <taxon>Laterata</taxon>
        <taxon>Teiioidea</taxon>
        <taxon>Teiidae</taxon>
        <taxon>Salvator</taxon>
    </lineage>
</organism>
<dbReference type="AlphaFoldDB" id="A0A8D0CC53"/>
<evidence type="ECO:0000313" key="9">
    <source>
        <dbReference type="Ensembl" id="ENSSMRP00000020496.1"/>
    </source>
</evidence>
<keyword evidence="5" id="KW-0539">Nucleus</keyword>
<name>A0A8D0CC53_SALMN</name>
<evidence type="ECO:0000256" key="6">
    <source>
        <dbReference type="SAM" id="MobiDB-lite"/>
    </source>
</evidence>
<dbReference type="PANTHER" id="PTHR23043">
    <property type="entry name" value="HYPOXIA-INDUCIBLE FACTOR 1 ALPHA"/>
    <property type="match status" value="1"/>
</dbReference>
<feature type="domain" description="PAS" evidence="7">
    <location>
        <begin position="116"/>
        <end position="182"/>
    </location>
</feature>
<keyword evidence="3" id="KW-0238">DNA-binding</keyword>
<feature type="compositionally biased region" description="Low complexity" evidence="6">
    <location>
        <begin position="480"/>
        <end position="500"/>
    </location>
</feature>
<dbReference type="InterPro" id="IPR011598">
    <property type="entry name" value="bHLH_dom"/>
</dbReference>
<sequence length="680" mass="76100">MTILCEKCRKPVKRQSCNFRCPTSSGFRQELRTSKTFRSTKGASKARRDLINRELKTLQSLLPISEQEKERLSYLHTMALICFYLRQTQLFPIGPNGAAESISPPVAATAPLIDPELLLSLPGFILVCTPKGKLVYVSENVSLFLGFSVTELLSHGDSIFDLFNSQACKIVREKLSFAQQHPDTDTEFIMEMRTLKAFRIKSGRNRSVSVRGRFLTLDGSLTSSALTFVAFCTPVGHPLDDAVDTSQNSSFQTRHALDMTIAEITDNVIYHLGYQREWLIGLSWYGLLHPEDAGKAAEMHRILMHGVGRHSQQAVVRLLCKDMSWIWAQVTALREIGEGVESITCTNHILREEEALYIQTQDPQYRVASLAVSNPQYHSGAIQQPTELSKPNLFPHDPQLTTNRALKDTSQLLKSCEEKVAPAFLQPLFPTRFPDSGKMVDPPVMQNPQERGLIFFPPHGSKFHSCPESANRLPSLSPYDPCSPESSFSSDGSPSVDLSPFFEQSPSARWMGTTDTESDPDKWSVSVLGQEIHSVTEICSPCTKETSQKIPTFAVWPDQMAEDSHLVPKESWETNGVLDFPEELPMNEEIIMDILNNLLDCDSLNLPTSELGTTNNLHISNTEFQHLLLQTPPPETTQLLSQCPFLQPLSSSVSSHSPVPDSWWDRNFHTVIQKTTTPVL</sequence>
<dbReference type="InterPro" id="IPR035965">
    <property type="entry name" value="PAS-like_dom_sf"/>
</dbReference>
<dbReference type="InterPro" id="IPR056192">
    <property type="entry name" value="bHLH_NPAS4"/>
</dbReference>
<dbReference type="Pfam" id="PF23183">
    <property type="entry name" value="bHLH_NPAS4"/>
    <property type="match status" value="1"/>
</dbReference>
<dbReference type="GO" id="GO:0000977">
    <property type="term" value="F:RNA polymerase II transcription regulatory region sequence-specific DNA binding"/>
    <property type="evidence" value="ECO:0007669"/>
    <property type="project" value="TreeGrafter"/>
</dbReference>
<evidence type="ECO:0000256" key="3">
    <source>
        <dbReference type="ARBA" id="ARBA00023125"/>
    </source>
</evidence>
<dbReference type="Ensembl" id="ENSSMRT00000024017.1">
    <property type="protein sequence ID" value="ENSSMRP00000020496.1"/>
    <property type="gene ID" value="ENSSMRG00000015948.1"/>
</dbReference>
<dbReference type="PROSITE" id="PS50888">
    <property type="entry name" value="BHLH"/>
    <property type="match status" value="1"/>
</dbReference>
<keyword evidence="10" id="KW-1185">Reference proteome</keyword>
<dbReference type="InterPro" id="IPR000014">
    <property type="entry name" value="PAS"/>
</dbReference>
<evidence type="ECO:0000256" key="4">
    <source>
        <dbReference type="ARBA" id="ARBA00023163"/>
    </source>
</evidence>